<sequence length="241" mass="26001">MVAGPNVGDYWLTALLAALLAMILSVYGLWPIHLSVRCRGRIRVEGDVISVRCPGSAGSTSSYFGCVPSEGPSLTLADSTAQATMSGSVDGSRTVGGGRGEWSGVGQDASRLGPVLFMRLLGSLYMIEARPQRGRNNPPFNGPVAACSEGGPSCRPVAAIPKASADDTAPWGGWSWPSWRKSRSLHALAQVRLTRTVFWTWPNAWWTRGNYAAHSVEVYYKRARRRNLSRVQIGVALLALQ</sequence>
<keyword evidence="1" id="KW-0812">Transmembrane</keyword>
<evidence type="ECO:0000313" key="2">
    <source>
        <dbReference type="EMBL" id="EGZ11503.1"/>
    </source>
</evidence>
<evidence type="ECO:0000313" key="3">
    <source>
        <dbReference type="Proteomes" id="UP000002640"/>
    </source>
</evidence>
<dbReference type="RefSeq" id="XP_009531836.1">
    <property type="nucleotide sequence ID" value="XM_009533541.1"/>
</dbReference>
<reference evidence="2 3" key="1">
    <citation type="journal article" date="2006" name="Science">
        <title>Phytophthora genome sequences uncover evolutionary origins and mechanisms of pathogenesis.</title>
        <authorList>
            <person name="Tyler B.M."/>
            <person name="Tripathy S."/>
            <person name="Zhang X."/>
            <person name="Dehal P."/>
            <person name="Jiang R.H."/>
            <person name="Aerts A."/>
            <person name="Arredondo F.D."/>
            <person name="Baxter L."/>
            <person name="Bensasson D."/>
            <person name="Beynon J.L."/>
            <person name="Chapman J."/>
            <person name="Damasceno C.M."/>
            <person name="Dorrance A.E."/>
            <person name="Dou D."/>
            <person name="Dickerman A.W."/>
            <person name="Dubchak I.L."/>
            <person name="Garbelotto M."/>
            <person name="Gijzen M."/>
            <person name="Gordon S.G."/>
            <person name="Govers F."/>
            <person name="Grunwald N.J."/>
            <person name="Huang W."/>
            <person name="Ivors K.L."/>
            <person name="Jones R.W."/>
            <person name="Kamoun S."/>
            <person name="Krampis K."/>
            <person name="Lamour K.H."/>
            <person name="Lee M.K."/>
            <person name="McDonald W.H."/>
            <person name="Medina M."/>
            <person name="Meijer H.J."/>
            <person name="Nordberg E.K."/>
            <person name="Maclean D.J."/>
            <person name="Ospina-Giraldo M.D."/>
            <person name="Morris P.F."/>
            <person name="Phuntumart V."/>
            <person name="Putnam N.H."/>
            <person name="Rash S."/>
            <person name="Rose J.K."/>
            <person name="Sakihama Y."/>
            <person name="Salamov A.A."/>
            <person name="Savidor A."/>
            <person name="Scheuring C.F."/>
            <person name="Smith B.M."/>
            <person name="Sobral B.W."/>
            <person name="Terry A."/>
            <person name="Torto-Alalibo T.A."/>
            <person name="Win J."/>
            <person name="Xu Z."/>
            <person name="Zhang H."/>
            <person name="Grigoriev I.V."/>
            <person name="Rokhsar D.S."/>
            <person name="Boore J.L."/>
        </authorList>
    </citation>
    <scope>NUCLEOTIDE SEQUENCE [LARGE SCALE GENOMIC DNA]</scope>
    <source>
        <strain evidence="2 3">P6497</strain>
    </source>
</reference>
<dbReference type="GeneID" id="20642302"/>
<keyword evidence="1" id="KW-1133">Transmembrane helix</keyword>
<protein>
    <submittedName>
        <fullName evidence="2">Uncharacterized protein</fullName>
    </submittedName>
</protein>
<dbReference type="Proteomes" id="UP000002640">
    <property type="component" value="Unassembled WGS sequence"/>
</dbReference>
<dbReference type="EMBL" id="JH159157">
    <property type="protein sequence ID" value="EGZ11503.1"/>
    <property type="molecule type" value="Genomic_DNA"/>
</dbReference>
<keyword evidence="3" id="KW-1185">Reference proteome</keyword>
<accession>G4ZVN8</accession>
<dbReference type="InParanoid" id="G4ZVN8"/>
<evidence type="ECO:0000256" key="1">
    <source>
        <dbReference type="SAM" id="Phobius"/>
    </source>
</evidence>
<name>G4ZVN8_PHYSP</name>
<keyword evidence="1" id="KW-0472">Membrane</keyword>
<gene>
    <name evidence="2" type="ORF">PHYSODRAFT_303546</name>
</gene>
<dbReference type="AlphaFoldDB" id="G4ZVN8"/>
<proteinExistence type="predicted"/>
<organism evidence="2 3">
    <name type="scientific">Phytophthora sojae (strain P6497)</name>
    <name type="common">Soybean stem and root rot agent</name>
    <name type="synonym">Phytophthora megasperma f. sp. glycines</name>
    <dbReference type="NCBI Taxonomy" id="1094619"/>
    <lineage>
        <taxon>Eukaryota</taxon>
        <taxon>Sar</taxon>
        <taxon>Stramenopiles</taxon>
        <taxon>Oomycota</taxon>
        <taxon>Peronosporomycetes</taxon>
        <taxon>Peronosporales</taxon>
        <taxon>Peronosporaceae</taxon>
        <taxon>Phytophthora</taxon>
    </lineage>
</organism>
<feature type="transmembrane region" description="Helical" evidence="1">
    <location>
        <begin position="12"/>
        <end position="32"/>
    </location>
</feature>
<dbReference type="KEGG" id="psoj:PHYSODRAFT_303546"/>